<dbReference type="GO" id="GO:0030246">
    <property type="term" value="F:carbohydrate binding"/>
    <property type="evidence" value="ECO:0007669"/>
    <property type="project" value="InterPro"/>
</dbReference>
<comment type="similarity">
    <text evidence="1">Belongs to the glycosyl hydrolase 38 family.</text>
</comment>
<dbReference type="PANTHER" id="PTHR46017:SF1">
    <property type="entry name" value="ALPHA-MANNOSIDASE 2C1"/>
    <property type="match status" value="1"/>
</dbReference>
<dbReference type="InterPro" id="IPR011682">
    <property type="entry name" value="Glyco_hydro_38_C"/>
</dbReference>
<dbReference type="Gene3D" id="2.60.120.260">
    <property type="entry name" value="Galactose-binding domain-like"/>
    <property type="match status" value="1"/>
</dbReference>
<dbReference type="GO" id="GO:0004559">
    <property type="term" value="F:alpha-mannosidase activity"/>
    <property type="evidence" value="ECO:0007669"/>
    <property type="project" value="InterPro"/>
</dbReference>
<dbReference type="Proteomes" id="UP000824246">
    <property type="component" value="Unassembled WGS sequence"/>
</dbReference>
<dbReference type="Pfam" id="PF00754">
    <property type="entry name" value="F5_F8_type_C"/>
    <property type="match status" value="1"/>
</dbReference>
<dbReference type="Gene3D" id="3.20.110.10">
    <property type="entry name" value="Glycoside hydrolase 38, N terminal domain"/>
    <property type="match status" value="1"/>
</dbReference>
<dbReference type="GO" id="GO:0006013">
    <property type="term" value="P:mannose metabolic process"/>
    <property type="evidence" value="ECO:0007669"/>
    <property type="project" value="InterPro"/>
</dbReference>
<name>A0A9D2AQ52_9BACT</name>
<dbReference type="Pfam" id="PF09261">
    <property type="entry name" value="Alpha-mann_mid"/>
    <property type="match status" value="1"/>
</dbReference>
<gene>
    <name evidence="6" type="ORF">H9982_06240</name>
</gene>
<dbReference type="GO" id="GO:0009313">
    <property type="term" value="P:oligosaccharide catabolic process"/>
    <property type="evidence" value="ECO:0007669"/>
    <property type="project" value="TreeGrafter"/>
</dbReference>
<dbReference type="InterPro" id="IPR028995">
    <property type="entry name" value="Glyco_hydro_57/38_cen_sf"/>
</dbReference>
<dbReference type="InterPro" id="IPR037094">
    <property type="entry name" value="Glyco_hydro_38_cen_sf"/>
</dbReference>
<feature type="domain" description="F5/8 type C" evidence="5">
    <location>
        <begin position="1043"/>
        <end position="1189"/>
    </location>
</feature>
<evidence type="ECO:0000256" key="3">
    <source>
        <dbReference type="ARBA" id="ARBA00022801"/>
    </source>
</evidence>
<keyword evidence="2" id="KW-0479">Metal-binding</keyword>
<dbReference type="InterPro" id="IPR011013">
    <property type="entry name" value="Gal_mutarotase_sf_dom"/>
</dbReference>
<dbReference type="Pfam" id="PF01074">
    <property type="entry name" value="Glyco_hydro_38N"/>
    <property type="match status" value="1"/>
</dbReference>
<reference evidence="6" key="2">
    <citation type="submission" date="2021-04" db="EMBL/GenBank/DDBJ databases">
        <authorList>
            <person name="Gilroy R."/>
        </authorList>
    </citation>
    <scope>NUCLEOTIDE SEQUENCE</scope>
    <source>
        <strain evidence="6">ChiHjej12B11-16260</strain>
    </source>
</reference>
<dbReference type="SMART" id="SM00872">
    <property type="entry name" value="Alpha-mann_mid"/>
    <property type="match status" value="1"/>
</dbReference>
<dbReference type="InterPro" id="IPR027291">
    <property type="entry name" value="Glyco_hydro_38_N_sf"/>
</dbReference>
<organism evidence="6 7">
    <name type="scientific">Candidatus Barnesiella excrementipullorum</name>
    <dbReference type="NCBI Taxonomy" id="2838479"/>
    <lineage>
        <taxon>Bacteria</taxon>
        <taxon>Pseudomonadati</taxon>
        <taxon>Bacteroidota</taxon>
        <taxon>Bacteroidia</taxon>
        <taxon>Bacteroidales</taxon>
        <taxon>Barnesiellaceae</taxon>
        <taxon>Barnesiella</taxon>
    </lineage>
</organism>
<dbReference type="Gene3D" id="1.20.1270.50">
    <property type="entry name" value="Glycoside hydrolase family 38, central domain"/>
    <property type="match status" value="1"/>
</dbReference>
<dbReference type="CDD" id="cd10789">
    <property type="entry name" value="GH38N_AMII_ER_cytosolic"/>
    <property type="match status" value="1"/>
</dbReference>
<dbReference type="Gene3D" id="2.70.98.30">
    <property type="entry name" value="Golgi alpha-mannosidase II, domain 4"/>
    <property type="match status" value="1"/>
</dbReference>
<dbReference type="PROSITE" id="PS50022">
    <property type="entry name" value="FA58C_3"/>
    <property type="match status" value="1"/>
</dbReference>
<dbReference type="SUPFAM" id="SSF49785">
    <property type="entry name" value="Galactose-binding domain-like"/>
    <property type="match status" value="1"/>
</dbReference>
<keyword evidence="4" id="KW-0326">Glycosidase</keyword>
<dbReference type="Pfam" id="PF07748">
    <property type="entry name" value="Glyco_hydro_38C"/>
    <property type="match status" value="1"/>
</dbReference>
<dbReference type="InterPro" id="IPR015341">
    <property type="entry name" value="Glyco_hydro_38_cen"/>
</dbReference>
<dbReference type="SUPFAM" id="SSF74650">
    <property type="entry name" value="Galactose mutarotase-like"/>
    <property type="match status" value="1"/>
</dbReference>
<evidence type="ECO:0000256" key="2">
    <source>
        <dbReference type="ARBA" id="ARBA00022723"/>
    </source>
</evidence>
<dbReference type="PANTHER" id="PTHR46017">
    <property type="entry name" value="ALPHA-MANNOSIDASE 2C1"/>
    <property type="match status" value="1"/>
</dbReference>
<dbReference type="InterPro" id="IPR011330">
    <property type="entry name" value="Glyco_hydro/deAcase_b/a-brl"/>
</dbReference>
<dbReference type="SUPFAM" id="SSF88713">
    <property type="entry name" value="Glycoside hydrolase/deacetylase"/>
    <property type="match status" value="1"/>
</dbReference>
<evidence type="ECO:0000256" key="4">
    <source>
        <dbReference type="ARBA" id="ARBA00023295"/>
    </source>
</evidence>
<evidence type="ECO:0000313" key="6">
    <source>
        <dbReference type="EMBL" id="HIX45803.1"/>
    </source>
</evidence>
<evidence type="ECO:0000256" key="1">
    <source>
        <dbReference type="ARBA" id="ARBA00009792"/>
    </source>
</evidence>
<dbReference type="EMBL" id="DXFB01000160">
    <property type="protein sequence ID" value="HIX45803.1"/>
    <property type="molecule type" value="Genomic_DNA"/>
</dbReference>
<protein>
    <submittedName>
        <fullName evidence="6">Discoidin domain-containing protein</fullName>
    </submittedName>
</protein>
<comment type="caution">
    <text evidence="6">The sequence shown here is derived from an EMBL/GenBank/DDBJ whole genome shotgun (WGS) entry which is preliminary data.</text>
</comment>
<dbReference type="InterPro" id="IPR041147">
    <property type="entry name" value="GH38_C"/>
</dbReference>
<dbReference type="Pfam" id="PF17677">
    <property type="entry name" value="Glyco_hydro38C2"/>
    <property type="match status" value="1"/>
</dbReference>
<dbReference type="InterPro" id="IPR000421">
    <property type="entry name" value="FA58C"/>
</dbReference>
<sequence>MGVCRGFAQEPGDAPVAYLVGGAHLDSQWNWDVTATINEYLPNTARQNLFLLERYPSYIFNFEGGVKYAWMKEYYPDLYRRVKQQIAAGRWHVAGASWEACEVVVSSSESLIRNILLGQTFYRREFGLSSSDIYLPDCFGFPYNLPTIAAHCNLIGFSTQKLQWRGSALTANGQYPFTFGVWEGVDGSRIAAAANAFDYSRVWAPDERLSDSRELYDKAMSSPVRAVYHYYGTGDIGGSPTIGSVEAVENAVGKEGRVHVVSAASDDMYRDFWPLEAHPELPIYKGEMLMDVHGNACYTSQAAMKLYNRENELLAAAAERAAVVADWLLPGSYPAATLDAAWKRFVWHQFHDDLTGTSIPRAYTYSWNDELLSLRQFGDVLETSLATLSRRLDTRVKGMPLLIYNPSSHAVTDVVEVSVPSPKGRKYYAVYDEKGRKVPSQVLGYANDSVQLLLQAAVSPMGVAVYDVRPAGRSLEKSDVAATDSTLENSIYRILLDSDGNMVSWYDKRYNREWIAPGESIAPQLFTRNDSFQWPAWEIKWQVIQSVPDGRFDVCRVSLVECGALRATLCVERKYGDTRWLQYISLVSGSDRVEVRNELDWHTGRALLKMAFPLAVANDTARYDIGIGSVGRPSNRPSAYETYAHRWVSLADTSDGYGISILSDAKYGWDKPDDHTMRLTLMHTPAAESAFFYQSRQDMGYHTFGYAMIAHKGNETDAGIPRRAEAYDNGLKAFAVSRHGGEWGRACSWLSIDNPGVEVMALKKAEDGNGYIVRLCEKQGRATQARLSFVAPLQAVFMCDGTEIVQDTLPFTDNAFAVALPAYGVRTYRIVPQPCRNPLQPIASRPLQLPYNLRCVSYNEFRNTADFDGAGHSFAAELFPDTLYSGGVIFVMGDENAANGVKCLGDTIRLPQDGAYNRLYLLAASTLDDYAATFYVDGKPYNIEVPYYSGFIGQWGHEGETEAYLKQPVPAFVGTHRHDLNGNRDCAYEYTYIFRFVIDLPSKARELVLPCNSRIVLFAATLTEETASLQPATPLFRTAMREADVVYKNFETRNLLLGKEIVSCSGATSPNEAARFAIDGDERTKWADFHTGKPNYIEVDLGQVLPVKGWRVMHAGKETPAFITKDYELQVRHTPQDAWQTVDKITGNTKNVTDRNLATQVGARYVRLHITGPVRDGGDIARIYEWEVY</sequence>
<dbReference type="AlphaFoldDB" id="A0A9D2AQ52"/>
<proteinExistence type="inferred from homology"/>
<evidence type="ECO:0000259" key="5">
    <source>
        <dbReference type="PROSITE" id="PS50022"/>
    </source>
</evidence>
<accession>A0A9D2AQ52</accession>
<dbReference type="GO" id="GO:0046872">
    <property type="term" value="F:metal ion binding"/>
    <property type="evidence" value="ECO:0007669"/>
    <property type="project" value="UniProtKB-KW"/>
</dbReference>
<dbReference type="SUPFAM" id="SSF88688">
    <property type="entry name" value="Families 57/38 glycoside transferase middle domain"/>
    <property type="match status" value="1"/>
</dbReference>
<evidence type="ECO:0000313" key="7">
    <source>
        <dbReference type="Proteomes" id="UP000824246"/>
    </source>
</evidence>
<dbReference type="InterPro" id="IPR008979">
    <property type="entry name" value="Galactose-bd-like_sf"/>
</dbReference>
<dbReference type="InterPro" id="IPR000602">
    <property type="entry name" value="Glyco_hydro_38_N"/>
</dbReference>
<reference evidence="6" key="1">
    <citation type="journal article" date="2021" name="PeerJ">
        <title>Extensive microbial diversity within the chicken gut microbiome revealed by metagenomics and culture.</title>
        <authorList>
            <person name="Gilroy R."/>
            <person name="Ravi A."/>
            <person name="Getino M."/>
            <person name="Pursley I."/>
            <person name="Horton D.L."/>
            <person name="Alikhan N.F."/>
            <person name="Baker D."/>
            <person name="Gharbi K."/>
            <person name="Hall N."/>
            <person name="Watson M."/>
            <person name="Adriaenssens E.M."/>
            <person name="Foster-Nyarko E."/>
            <person name="Jarju S."/>
            <person name="Secka A."/>
            <person name="Antonio M."/>
            <person name="Oren A."/>
            <person name="Chaudhuri R.R."/>
            <person name="La Ragione R."/>
            <person name="Hildebrand F."/>
            <person name="Pallen M.J."/>
        </authorList>
    </citation>
    <scope>NUCLEOTIDE SEQUENCE</scope>
    <source>
        <strain evidence="6">ChiHjej12B11-16260</strain>
    </source>
</reference>
<keyword evidence="3" id="KW-0378">Hydrolase</keyword>